<dbReference type="RefSeq" id="WP_341400553.1">
    <property type="nucleotide sequence ID" value="NZ_JBBUTI010000015.1"/>
</dbReference>
<dbReference type="EMBL" id="JBBUTI010000015">
    <property type="protein sequence ID" value="MEK8048239.1"/>
    <property type="molecule type" value="Genomic_DNA"/>
</dbReference>
<dbReference type="SMART" id="SM00642">
    <property type="entry name" value="Aamy"/>
    <property type="match status" value="1"/>
</dbReference>
<dbReference type="SUPFAM" id="SSF51445">
    <property type="entry name" value="(Trans)glycosidases"/>
    <property type="match status" value="1"/>
</dbReference>
<protein>
    <submittedName>
        <fullName evidence="5">Alpha-amylase family glycosyl hydrolase</fullName>
    </submittedName>
</protein>
<dbReference type="Gene3D" id="3.20.20.80">
    <property type="entry name" value="Glycosidases"/>
    <property type="match status" value="1"/>
</dbReference>
<feature type="chain" id="PRO_5045766515" evidence="3">
    <location>
        <begin position="29"/>
        <end position="546"/>
    </location>
</feature>
<dbReference type="Pfam" id="PF00128">
    <property type="entry name" value="Alpha-amylase"/>
    <property type="match status" value="1"/>
</dbReference>
<dbReference type="InterPro" id="IPR006311">
    <property type="entry name" value="TAT_signal"/>
</dbReference>
<evidence type="ECO:0000259" key="4">
    <source>
        <dbReference type="SMART" id="SM00642"/>
    </source>
</evidence>
<dbReference type="PANTHER" id="PTHR10357">
    <property type="entry name" value="ALPHA-AMYLASE FAMILY MEMBER"/>
    <property type="match status" value="1"/>
</dbReference>
<organism evidence="5 6">
    <name type="scientific">Ideonella margarita</name>
    <dbReference type="NCBI Taxonomy" id="2984191"/>
    <lineage>
        <taxon>Bacteria</taxon>
        <taxon>Pseudomonadati</taxon>
        <taxon>Pseudomonadota</taxon>
        <taxon>Betaproteobacteria</taxon>
        <taxon>Burkholderiales</taxon>
        <taxon>Sphaerotilaceae</taxon>
        <taxon>Ideonella</taxon>
    </lineage>
</organism>
<dbReference type="PROSITE" id="PS51318">
    <property type="entry name" value="TAT"/>
    <property type="match status" value="1"/>
</dbReference>
<name>A0ABU9C8M3_9BURK</name>
<accession>A0ABU9C8M3</accession>
<dbReference type="GO" id="GO:0016787">
    <property type="term" value="F:hydrolase activity"/>
    <property type="evidence" value="ECO:0007669"/>
    <property type="project" value="UniProtKB-KW"/>
</dbReference>
<feature type="domain" description="Glycosyl hydrolase family 13 catalytic" evidence="4">
    <location>
        <begin position="95"/>
        <end position="434"/>
    </location>
</feature>
<dbReference type="InterPro" id="IPR017853">
    <property type="entry name" value="GH"/>
</dbReference>
<gene>
    <name evidence="5" type="ORF">AACH00_17940</name>
</gene>
<evidence type="ECO:0000256" key="1">
    <source>
        <dbReference type="ARBA" id="ARBA00022801"/>
    </source>
</evidence>
<evidence type="ECO:0000256" key="3">
    <source>
        <dbReference type="SAM" id="SignalP"/>
    </source>
</evidence>
<feature type="signal peptide" evidence="3">
    <location>
        <begin position="1"/>
        <end position="28"/>
    </location>
</feature>
<reference evidence="5 6" key="1">
    <citation type="submission" date="2024-04" db="EMBL/GenBank/DDBJ databases">
        <title>Novel species of the genus Ideonella isolated from streams.</title>
        <authorList>
            <person name="Lu H."/>
        </authorList>
    </citation>
    <scope>NUCLEOTIDE SEQUENCE [LARGE SCALE GENOMIC DNA]</scope>
    <source>
        <strain evidence="5 6">LYT19W</strain>
    </source>
</reference>
<evidence type="ECO:0000256" key="2">
    <source>
        <dbReference type="ARBA" id="ARBA00023295"/>
    </source>
</evidence>
<keyword evidence="3" id="KW-0732">Signal</keyword>
<dbReference type="InterPro" id="IPR006047">
    <property type="entry name" value="GH13_cat_dom"/>
</dbReference>
<sequence length="546" mass="60721">MRTKTSSRRGVASVLASLALAGTTMTHAAPAASASPAASGSSVYTAREADWRVGPVVYQVWVDRYAPPADRAAQQALLPPPKRLREWHELPTTGTYLPDAKVWSHEIDFWGGNLASLRTRLGHVQTLGADVLYLNPIHLAYTNHKYDALDYQQVSPEYGTRADVKALAGDLHQRGMKLVLDGVFNHMGRNSAAFRSAEASPQSPYRSWFHIGPEFAATGNARVWWGAVNLPELNLENPAVRAHLYESRDSVVRSWLRDGVDGWRLDTAFELGTTYLTDLTRAAHAERKDALVIGEIVNYPAQWVGTDGPLDGVMNFTWRRVLLDMAERKLSPALAQRMIERTIADTGIEPLLRSWTLLDNHDLPRLASRLPDERQRRLAQVLQFTLPGAPNLWQGGEIDTLGDGDPQQRAPMRWDVIDAGHPTLTWTRQLIGLRKTHRALRVGDYRAVVAEQLFAFERHTDRALDSVIVLANPHAHDVTETVLLTNRSLMNATQFKDLVGTPPASETQRPSLDAGLLRVLVPAGSVRVLQPVFEPLNGYSPYKRTP</sequence>
<dbReference type="Gene3D" id="3.90.400.10">
    <property type="entry name" value="Oligo-1,6-glucosidase, Domain 2"/>
    <property type="match status" value="1"/>
</dbReference>
<dbReference type="InterPro" id="IPR045857">
    <property type="entry name" value="O16G_dom_2"/>
</dbReference>
<dbReference type="Gene3D" id="2.60.40.1180">
    <property type="entry name" value="Golgi alpha-mannosidase II"/>
    <property type="match status" value="1"/>
</dbReference>
<keyword evidence="2" id="KW-0326">Glycosidase</keyword>
<proteinExistence type="predicted"/>
<keyword evidence="1 5" id="KW-0378">Hydrolase</keyword>
<dbReference type="InterPro" id="IPR013780">
    <property type="entry name" value="Glyco_hydro_b"/>
</dbReference>
<dbReference type="Proteomes" id="UP001379945">
    <property type="component" value="Unassembled WGS sequence"/>
</dbReference>
<comment type="caution">
    <text evidence="5">The sequence shown here is derived from an EMBL/GenBank/DDBJ whole genome shotgun (WGS) entry which is preliminary data.</text>
</comment>
<dbReference type="PANTHER" id="PTHR10357:SF210">
    <property type="entry name" value="MALTODEXTRIN GLUCOSIDASE"/>
    <property type="match status" value="1"/>
</dbReference>
<evidence type="ECO:0000313" key="5">
    <source>
        <dbReference type="EMBL" id="MEK8048239.1"/>
    </source>
</evidence>
<evidence type="ECO:0000313" key="6">
    <source>
        <dbReference type="Proteomes" id="UP001379945"/>
    </source>
</evidence>
<keyword evidence="6" id="KW-1185">Reference proteome</keyword>